<feature type="transmembrane region" description="Helical" evidence="7">
    <location>
        <begin position="302"/>
        <end position="328"/>
    </location>
</feature>
<feature type="transmembrane region" description="Helical" evidence="7">
    <location>
        <begin position="145"/>
        <end position="169"/>
    </location>
</feature>
<gene>
    <name evidence="9" type="ordered locus">DEFDS_0721</name>
</gene>
<dbReference type="Pfam" id="PF01569">
    <property type="entry name" value="PAP2"/>
    <property type="match status" value="1"/>
</dbReference>
<dbReference type="KEGG" id="ddf:DEFDS_0721"/>
<evidence type="ECO:0000256" key="5">
    <source>
        <dbReference type="ARBA" id="ARBA00022989"/>
    </source>
</evidence>
<feature type="transmembrane region" description="Helical" evidence="7">
    <location>
        <begin position="175"/>
        <end position="194"/>
    </location>
</feature>
<evidence type="ECO:0000256" key="4">
    <source>
        <dbReference type="ARBA" id="ARBA00022692"/>
    </source>
</evidence>
<dbReference type="InterPro" id="IPR032818">
    <property type="entry name" value="DedA-like"/>
</dbReference>
<evidence type="ECO:0000256" key="2">
    <source>
        <dbReference type="ARBA" id="ARBA00010792"/>
    </source>
</evidence>
<protein>
    <recommendedName>
        <fullName evidence="8">Phosphatidic acid phosphatase type 2/haloperoxidase domain-containing protein</fullName>
    </recommendedName>
</protein>
<keyword evidence="6 7" id="KW-0472">Membrane</keyword>
<name>D3PC77_DEFDS</name>
<keyword evidence="5 7" id="KW-1133">Transmembrane helix</keyword>
<feature type="transmembrane region" description="Helical" evidence="7">
    <location>
        <begin position="17"/>
        <end position="39"/>
    </location>
</feature>
<keyword evidence="10" id="KW-1185">Reference proteome</keyword>
<keyword evidence="4 7" id="KW-0812">Transmembrane</keyword>
<dbReference type="Proteomes" id="UP000001520">
    <property type="component" value="Chromosome"/>
</dbReference>
<dbReference type="SUPFAM" id="SSF48317">
    <property type="entry name" value="Acid phosphatase/Vanadium-dependent haloperoxidase"/>
    <property type="match status" value="1"/>
</dbReference>
<comment type="similarity">
    <text evidence="2">Belongs to the DedA family.</text>
</comment>
<dbReference type="RefSeq" id="WP_013007448.1">
    <property type="nucleotide sequence ID" value="NC_013939.1"/>
</dbReference>
<dbReference type="eggNOG" id="COG0586">
    <property type="taxonomic scope" value="Bacteria"/>
</dbReference>
<dbReference type="EMBL" id="AP011529">
    <property type="protein sequence ID" value="BAI80200.1"/>
    <property type="molecule type" value="Genomic_DNA"/>
</dbReference>
<organism evidence="9 10">
    <name type="scientific">Deferribacter desulfuricans (strain DSM 14783 / JCM 11476 / NBRC 101012 / SSM1)</name>
    <dbReference type="NCBI Taxonomy" id="639282"/>
    <lineage>
        <taxon>Bacteria</taxon>
        <taxon>Pseudomonadati</taxon>
        <taxon>Deferribacterota</taxon>
        <taxon>Deferribacteres</taxon>
        <taxon>Deferribacterales</taxon>
        <taxon>Deferribacteraceae</taxon>
        <taxon>Deferribacter</taxon>
    </lineage>
</organism>
<keyword evidence="3" id="KW-1003">Cell membrane</keyword>
<feature type="domain" description="Phosphatidic acid phosphatase type 2/haloperoxidase" evidence="8">
    <location>
        <begin position="335"/>
        <end position="448"/>
    </location>
</feature>
<feature type="transmembrane region" description="Helical" evidence="7">
    <location>
        <begin position="250"/>
        <end position="271"/>
    </location>
</feature>
<dbReference type="InterPro" id="IPR036938">
    <property type="entry name" value="PAP2/HPO_sf"/>
</dbReference>
<dbReference type="AlphaFoldDB" id="D3PC77"/>
<feature type="transmembrane region" description="Helical" evidence="7">
    <location>
        <begin position="335"/>
        <end position="356"/>
    </location>
</feature>
<evidence type="ECO:0000259" key="8">
    <source>
        <dbReference type="SMART" id="SM00014"/>
    </source>
</evidence>
<dbReference type="Pfam" id="PF09335">
    <property type="entry name" value="VTT_dom"/>
    <property type="match status" value="1"/>
</dbReference>
<feature type="transmembrane region" description="Helical" evidence="7">
    <location>
        <begin position="433"/>
        <end position="456"/>
    </location>
</feature>
<dbReference type="SMART" id="SM00014">
    <property type="entry name" value="acidPPc"/>
    <property type="match status" value="1"/>
</dbReference>
<dbReference type="InterPro" id="IPR000326">
    <property type="entry name" value="PAP2/HPO"/>
</dbReference>
<evidence type="ECO:0000256" key="6">
    <source>
        <dbReference type="ARBA" id="ARBA00023136"/>
    </source>
</evidence>
<dbReference type="Gene3D" id="1.20.144.10">
    <property type="entry name" value="Phosphatidic acid phosphatase type 2/haloperoxidase"/>
    <property type="match status" value="1"/>
</dbReference>
<feature type="transmembrane region" description="Helical" evidence="7">
    <location>
        <begin position="407"/>
        <end position="427"/>
    </location>
</feature>
<dbReference type="STRING" id="639282.DEFDS_0721"/>
<feature type="transmembrane region" description="Helical" evidence="7">
    <location>
        <begin position="59"/>
        <end position="81"/>
    </location>
</feature>
<accession>D3PC77</accession>
<dbReference type="Pfam" id="PF14067">
    <property type="entry name" value="LssY_C"/>
    <property type="match status" value="1"/>
</dbReference>
<dbReference type="OrthoDB" id="9780918at2"/>
<dbReference type="CDD" id="cd03392">
    <property type="entry name" value="PAP2_like_2"/>
    <property type="match status" value="1"/>
</dbReference>
<dbReference type="eggNOG" id="COG0671">
    <property type="taxonomic scope" value="Bacteria"/>
</dbReference>
<dbReference type="HOGENOM" id="CLU_025730_1_0_0"/>
<feature type="transmembrane region" description="Helical" evidence="7">
    <location>
        <begin position="376"/>
        <end position="395"/>
    </location>
</feature>
<evidence type="ECO:0000313" key="9">
    <source>
        <dbReference type="EMBL" id="BAI80200.1"/>
    </source>
</evidence>
<reference evidence="9 10" key="1">
    <citation type="journal article" date="2010" name="DNA Res.">
        <title>Bacterial lifestyle in a deep-sea hydrothermal vent chimney revealed by the genome sequence of the thermophilic bacterium Deferribacter desulfuricans SSM1.</title>
        <authorList>
            <person name="Takaki Y."/>
            <person name="Shimamura S."/>
            <person name="Nakagawa S."/>
            <person name="Fukuhara Y."/>
            <person name="Horikawa H."/>
            <person name="Ankai A."/>
            <person name="Harada T."/>
            <person name="Hosoyama A."/>
            <person name="Oguchi A."/>
            <person name="Fukui S."/>
            <person name="Fujita N."/>
            <person name="Takami H."/>
            <person name="Takai K."/>
        </authorList>
    </citation>
    <scope>NUCLEOTIDE SEQUENCE [LARGE SCALE GENOMIC DNA]</scope>
    <source>
        <strain evidence="10">DSM 14783 / JCM 11476 / NBRC 101012 / SSM1</strain>
    </source>
</reference>
<evidence type="ECO:0000256" key="1">
    <source>
        <dbReference type="ARBA" id="ARBA00004651"/>
    </source>
</evidence>
<proteinExistence type="inferred from homology"/>
<evidence type="ECO:0000256" key="7">
    <source>
        <dbReference type="SAM" id="Phobius"/>
    </source>
</evidence>
<dbReference type="PANTHER" id="PTHR30353">
    <property type="entry name" value="INNER MEMBRANE PROTEIN DEDA-RELATED"/>
    <property type="match status" value="1"/>
</dbReference>
<dbReference type="InterPro" id="IPR032816">
    <property type="entry name" value="VTT_dom"/>
</dbReference>
<sequence>MEEFIKNTIISISNHQILVYVLSFIMAFAESFAFIGIIIPGAIITVTTGFLASRGVLDIWILMISSVSGAILADVASYYLAKYYGNKIQKSKIYEKIEKYIELGKVFFQKHGGKSVFFGRFVGPVRPVVPFMAGLMNMKELKFNIYAIISGILWGVIYIGGGYLFGASWQYIEKIFGKLSLLFIILILLIYLIIKISKLFFSIISKFIKLLILSTKEESIEPHIIKILKNKAPRIFEILKKRLDPEKETGLIITTGIIFTVFFTYLFFGIVEDIIFNDPLVSFDLNLFNFLQKFHTSIANEIFIFFTYLGSKLPIILFFISISIILISYKKIKELLFFAVNFFGGLIFLISLKYIFNRERPVAIYHYFNEITPSFPSGHAFMSFITYGFAGFLIFKVVKNNYIKKIYYFSSIIIVFLIGFSRIYLGVHWFSDVIGAYVSGLIWLSIMITAYEYYIFKSSHEDYKKLIPNKGEYIKKAVAITSSIVLLSVSCYYSLDKTEQTLSSVKILKPKKQVLKGNLSDNIKKGVLSIYTQNLFGLEEVPISFIILTDKSDISDLFVKNGFIRYSDFTIKKIGKSFYSLLDKSRKLLPVFYSFYNNKPQDYIFVYLENKDKALPRIIVKIWNTNKWIEGKNIFVGEVVRETGFKKIEKKFSIPIVNYDVSLADVKIKLKQLLKGIIVDEIKVSDPVIFKYPNNDKGYFDGMLLLIHY</sequence>
<evidence type="ECO:0000313" key="10">
    <source>
        <dbReference type="Proteomes" id="UP000001520"/>
    </source>
</evidence>
<evidence type="ECO:0000256" key="3">
    <source>
        <dbReference type="ARBA" id="ARBA00022475"/>
    </source>
</evidence>
<dbReference type="PANTHER" id="PTHR30353:SF15">
    <property type="entry name" value="INNER MEMBRANE PROTEIN YABI"/>
    <property type="match status" value="1"/>
</dbReference>
<dbReference type="GO" id="GO:0005886">
    <property type="term" value="C:plasma membrane"/>
    <property type="evidence" value="ECO:0007669"/>
    <property type="project" value="UniProtKB-SubCell"/>
</dbReference>
<dbReference type="InterPro" id="IPR025902">
    <property type="entry name" value="LssY-like-C_dom"/>
</dbReference>
<comment type="subcellular location">
    <subcellularLocation>
        <location evidence="1">Cell membrane</location>
        <topology evidence="1">Multi-pass membrane protein</topology>
    </subcellularLocation>
</comment>